<evidence type="ECO:0000313" key="1">
    <source>
        <dbReference type="EMBL" id="MFD2890635.1"/>
    </source>
</evidence>
<comment type="caution">
    <text evidence="1">The sequence shown here is derived from an EMBL/GenBank/DDBJ whole genome shotgun (WGS) entry which is preliminary data.</text>
</comment>
<keyword evidence="2" id="KW-1185">Reference proteome</keyword>
<dbReference type="RefSeq" id="WP_379810103.1">
    <property type="nucleotide sequence ID" value="NZ_JBHUPC010000006.1"/>
</dbReference>
<proteinExistence type="predicted"/>
<accession>A0ABW5YJG0</accession>
<dbReference type="EMBL" id="JBHUPC010000006">
    <property type="protein sequence ID" value="MFD2890635.1"/>
    <property type="molecule type" value="Genomic_DNA"/>
</dbReference>
<dbReference type="Proteomes" id="UP001597534">
    <property type="component" value="Unassembled WGS sequence"/>
</dbReference>
<protein>
    <recommendedName>
        <fullName evidence="3">DUF4421 domain-containing protein</fullName>
    </recommendedName>
</protein>
<gene>
    <name evidence="1" type="ORF">ACFS5J_01220</name>
</gene>
<evidence type="ECO:0000313" key="2">
    <source>
        <dbReference type="Proteomes" id="UP001597534"/>
    </source>
</evidence>
<evidence type="ECO:0008006" key="3">
    <source>
        <dbReference type="Google" id="ProtNLM"/>
    </source>
</evidence>
<name>A0ABW5YJG0_9FLAO</name>
<reference evidence="2" key="1">
    <citation type="journal article" date="2019" name="Int. J. Syst. Evol. Microbiol.">
        <title>The Global Catalogue of Microorganisms (GCM) 10K type strain sequencing project: providing services to taxonomists for standard genome sequencing and annotation.</title>
        <authorList>
            <consortium name="The Broad Institute Genomics Platform"/>
            <consortium name="The Broad Institute Genome Sequencing Center for Infectious Disease"/>
            <person name="Wu L."/>
            <person name="Ma J."/>
        </authorList>
    </citation>
    <scope>NUCLEOTIDE SEQUENCE [LARGE SCALE GENOMIC DNA]</scope>
    <source>
        <strain evidence="2">KCTC 22671</strain>
    </source>
</reference>
<organism evidence="1 2">
    <name type="scientific">Flavobacterium chuncheonense</name>
    <dbReference type="NCBI Taxonomy" id="2026653"/>
    <lineage>
        <taxon>Bacteria</taxon>
        <taxon>Pseudomonadati</taxon>
        <taxon>Bacteroidota</taxon>
        <taxon>Flavobacteriia</taxon>
        <taxon>Flavobacteriales</taxon>
        <taxon>Flavobacteriaceae</taxon>
        <taxon>Flavobacterium</taxon>
    </lineage>
</organism>
<sequence length="307" mass="35082">MRTIFPVFLSILFFFSFPLWSQNPLENDYFQKLNNFEITIHENTITPSNTKDRDVPWFVERFKIAAGLFQANSNTSIRVGTNNGKIGTEIDFEDDLGFSTTASTFIANFQWRASSRSRFDLTYYNIRRNSEYTLKKDIEFGDNTYNIDATVNAFFNTQIYRFSYGYAILSKPTFEVGLLFGAHIIGGNVGIGLTTANNELEAEEDLGFTAPLPDFGIWGGVSLSKRFAFNGEFDYLAVEIDNIRGRILAYNFGLTFRAVKQLDLTATYTGMHFRVDAERRHLNGHFVWSYNGPALLATFSFGNKKWH</sequence>